<dbReference type="PRINTS" id="PR00455">
    <property type="entry name" value="HTHTETR"/>
</dbReference>
<dbReference type="AlphaFoldDB" id="A0A7K1KUL3"/>
<keyword evidence="2 4" id="KW-0238">DNA-binding</keyword>
<dbReference type="GO" id="GO:0000976">
    <property type="term" value="F:transcription cis-regulatory region binding"/>
    <property type="evidence" value="ECO:0007669"/>
    <property type="project" value="TreeGrafter"/>
</dbReference>
<evidence type="ECO:0000259" key="5">
    <source>
        <dbReference type="PROSITE" id="PS50977"/>
    </source>
</evidence>
<gene>
    <name evidence="6" type="ORF">GNZ18_03815</name>
</gene>
<dbReference type="Pfam" id="PF21935">
    <property type="entry name" value="TetR_C_45"/>
    <property type="match status" value="1"/>
</dbReference>
<dbReference type="Gene3D" id="1.10.357.10">
    <property type="entry name" value="Tetracycline Repressor, domain 2"/>
    <property type="match status" value="1"/>
</dbReference>
<evidence type="ECO:0000256" key="3">
    <source>
        <dbReference type="ARBA" id="ARBA00023163"/>
    </source>
</evidence>
<dbReference type="EMBL" id="WOFH01000001">
    <property type="protein sequence ID" value="MUN35725.1"/>
    <property type="molecule type" value="Genomic_DNA"/>
</dbReference>
<evidence type="ECO:0000256" key="2">
    <source>
        <dbReference type="ARBA" id="ARBA00023125"/>
    </source>
</evidence>
<dbReference type="InterPro" id="IPR001647">
    <property type="entry name" value="HTH_TetR"/>
</dbReference>
<evidence type="ECO:0000256" key="1">
    <source>
        <dbReference type="ARBA" id="ARBA00023015"/>
    </source>
</evidence>
<reference evidence="6 7" key="1">
    <citation type="submission" date="2019-11" db="EMBL/GenBank/DDBJ databases">
        <authorList>
            <person name="Cao P."/>
        </authorList>
    </citation>
    <scope>NUCLEOTIDE SEQUENCE [LARGE SCALE GENOMIC DNA]</scope>
    <source>
        <strain evidence="6 7">NEAU-AAG5</strain>
    </source>
</reference>
<dbReference type="GO" id="GO:0003700">
    <property type="term" value="F:DNA-binding transcription factor activity"/>
    <property type="evidence" value="ECO:0007669"/>
    <property type="project" value="TreeGrafter"/>
</dbReference>
<sequence length="206" mass="22951">MPQQQRAIRTRQVILSAAAKVFEERGYTAARLGEIIERANVTKGAVYFHFQSKAELALAVMDEQRRFVPPSAPRPSPLQDTIDLTHRVARDLQENVVLRAAVRLVIEQGSFTMPNPSAYLMWVRSLRGLLDAARENGDLRPEVDLDDVADLVVGALTGIQLMDQVLTGRSLFTLKITNLWRYLLPGLTTPERLAALRPEGSLPAEP</sequence>
<dbReference type="Proteomes" id="UP000432015">
    <property type="component" value="Unassembled WGS sequence"/>
</dbReference>
<dbReference type="PANTHER" id="PTHR30055">
    <property type="entry name" value="HTH-TYPE TRANSCRIPTIONAL REGULATOR RUTR"/>
    <property type="match status" value="1"/>
</dbReference>
<dbReference type="InterPro" id="IPR054126">
    <property type="entry name" value="CprB_TetR_C"/>
</dbReference>
<protein>
    <submittedName>
        <fullName evidence="6">TetR family transcriptional regulator</fullName>
    </submittedName>
</protein>
<evidence type="ECO:0000313" key="7">
    <source>
        <dbReference type="Proteomes" id="UP000432015"/>
    </source>
</evidence>
<keyword evidence="7" id="KW-1185">Reference proteome</keyword>
<dbReference type="RefSeq" id="WP_156214615.1">
    <property type="nucleotide sequence ID" value="NZ_WOFH01000001.1"/>
</dbReference>
<comment type="caution">
    <text evidence="6">The sequence shown here is derived from an EMBL/GenBank/DDBJ whole genome shotgun (WGS) entry which is preliminary data.</text>
</comment>
<accession>A0A7K1KUL3</accession>
<feature type="DNA-binding region" description="H-T-H motif" evidence="4">
    <location>
        <begin position="31"/>
        <end position="50"/>
    </location>
</feature>
<dbReference type="InterPro" id="IPR047923">
    <property type="entry name" value="ArpA-like"/>
</dbReference>
<dbReference type="InterPro" id="IPR009057">
    <property type="entry name" value="Homeodomain-like_sf"/>
</dbReference>
<dbReference type="SUPFAM" id="SSF46689">
    <property type="entry name" value="Homeodomain-like"/>
    <property type="match status" value="1"/>
</dbReference>
<feature type="domain" description="HTH tetR-type" evidence="5">
    <location>
        <begin position="8"/>
        <end position="68"/>
    </location>
</feature>
<evidence type="ECO:0000256" key="4">
    <source>
        <dbReference type="PROSITE-ProRule" id="PRU00335"/>
    </source>
</evidence>
<name>A0A7K1KUL3_9ACTN</name>
<dbReference type="NCBIfam" id="NF041196">
    <property type="entry name" value="ScbR_bind_reg"/>
    <property type="match status" value="1"/>
</dbReference>
<dbReference type="SUPFAM" id="SSF48498">
    <property type="entry name" value="Tetracyclin repressor-like, C-terminal domain"/>
    <property type="match status" value="1"/>
</dbReference>
<proteinExistence type="predicted"/>
<keyword evidence="3" id="KW-0804">Transcription</keyword>
<dbReference type="PROSITE" id="PS50977">
    <property type="entry name" value="HTH_TETR_2"/>
    <property type="match status" value="1"/>
</dbReference>
<dbReference type="InterPro" id="IPR036271">
    <property type="entry name" value="Tet_transcr_reg_TetR-rel_C_sf"/>
</dbReference>
<organism evidence="6 7">
    <name type="scientific">Actinomadura litoris</name>
    <dbReference type="NCBI Taxonomy" id="2678616"/>
    <lineage>
        <taxon>Bacteria</taxon>
        <taxon>Bacillati</taxon>
        <taxon>Actinomycetota</taxon>
        <taxon>Actinomycetes</taxon>
        <taxon>Streptosporangiales</taxon>
        <taxon>Thermomonosporaceae</taxon>
        <taxon>Actinomadura</taxon>
    </lineage>
</organism>
<keyword evidence="1" id="KW-0805">Transcription regulation</keyword>
<dbReference type="PANTHER" id="PTHR30055:SF234">
    <property type="entry name" value="HTH-TYPE TRANSCRIPTIONAL REGULATOR BETI"/>
    <property type="match status" value="1"/>
</dbReference>
<evidence type="ECO:0000313" key="6">
    <source>
        <dbReference type="EMBL" id="MUN35725.1"/>
    </source>
</evidence>
<dbReference type="Pfam" id="PF00440">
    <property type="entry name" value="TetR_N"/>
    <property type="match status" value="1"/>
</dbReference>
<dbReference type="InterPro" id="IPR050109">
    <property type="entry name" value="HTH-type_TetR-like_transc_reg"/>
</dbReference>